<dbReference type="InterPro" id="IPR011008">
    <property type="entry name" value="Dimeric_a/b-barrel"/>
</dbReference>
<keyword evidence="2" id="KW-1185">Reference proteome</keyword>
<dbReference type="PANTHER" id="PTHR43239">
    <property type="entry name" value="UPF0734 PROTEIN DDB_G0273871/DDB_G0273177"/>
    <property type="match status" value="1"/>
</dbReference>
<dbReference type="Pfam" id="PF05336">
    <property type="entry name" value="rhaM"/>
    <property type="match status" value="1"/>
</dbReference>
<dbReference type="EMBL" id="LZFP01000049">
    <property type="protein sequence ID" value="OBR36045.1"/>
    <property type="molecule type" value="Genomic_DNA"/>
</dbReference>
<dbReference type="SUPFAM" id="SSF54909">
    <property type="entry name" value="Dimeric alpha+beta barrel"/>
    <property type="match status" value="1"/>
</dbReference>
<dbReference type="Gene3D" id="3.30.70.100">
    <property type="match status" value="1"/>
</dbReference>
<dbReference type="KEGG" id="mart:BTR34_02415"/>
<dbReference type="InterPro" id="IPR052996">
    <property type="entry name" value="Carb_Metab_Mutarotase"/>
</dbReference>
<name>A0A1B7YZY0_9FLAO</name>
<proteinExistence type="predicted"/>
<dbReference type="RefSeq" id="WP_068486613.1">
    <property type="nucleotide sequence ID" value="NZ_CP018760.1"/>
</dbReference>
<organism evidence="1 2">
    <name type="scientific">Maribacter hydrothermalis</name>
    <dbReference type="NCBI Taxonomy" id="1836467"/>
    <lineage>
        <taxon>Bacteria</taxon>
        <taxon>Pseudomonadati</taxon>
        <taxon>Bacteroidota</taxon>
        <taxon>Flavobacteriia</taxon>
        <taxon>Flavobacteriales</taxon>
        <taxon>Flavobacteriaceae</taxon>
        <taxon>Maribacter</taxon>
    </lineage>
</organism>
<dbReference type="OrthoDB" id="1430580at2"/>
<sequence length="111" mass="13384">MENEKHCFALDLKNDATLIKEYVEYHKNVWPEIIESIKGSHIENLDIYLVENRLFMIMETNSLFSFEKKQEADENNAKVQEWETLMWKYQQAIPNSNPGEKWRLMNKIFEL</sequence>
<dbReference type="InterPro" id="IPR008000">
    <property type="entry name" value="Rham/fucose_mutarotase"/>
</dbReference>
<dbReference type="Proteomes" id="UP000092164">
    <property type="component" value="Unassembled WGS sequence"/>
</dbReference>
<evidence type="ECO:0000313" key="1">
    <source>
        <dbReference type="EMBL" id="OBR36045.1"/>
    </source>
</evidence>
<gene>
    <name evidence="1" type="ORF">A9200_10120</name>
</gene>
<evidence type="ECO:0000313" key="2">
    <source>
        <dbReference type="Proteomes" id="UP000092164"/>
    </source>
</evidence>
<comment type="caution">
    <text evidence="1">The sequence shown here is derived from an EMBL/GenBank/DDBJ whole genome shotgun (WGS) entry which is preliminary data.</text>
</comment>
<accession>A0A1B7YZY0</accession>
<dbReference type="AlphaFoldDB" id="A0A1B7YZY0"/>
<dbReference type="PANTHER" id="PTHR43239:SF1">
    <property type="entry name" value="UPF0734 PROTEIN DDB_G0273871_DDB_G0273177"/>
    <property type="match status" value="1"/>
</dbReference>
<reference evidence="2" key="1">
    <citation type="submission" date="2016-06" db="EMBL/GenBank/DDBJ databases">
        <authorList>
            <person name="Zhan P."/>
        </authorList>
    </citation>
    <scope>NUCLEOTIDE SEQUENCE [LARGE SCALE GENOMIC DNA]</scope>
    <source>
        <strain evidence="2">T28</strain>
    </source>
</reference>
<protein>
    <submittedName>
        <fullName evidence="1">L-fucose mutarotase</fullName>
    </submittedName>
</protein>
<dbReference type="GO" id="GO:0016857">
    <property type="term" value="F:racemase and epimerase activity, acting on carbohydrates and derivatives"/>
    <property type="evidence" value="ECO:0007669"/>
    <property type="project" value="InterPro"/>
</dbReference>
<dbReference type="STRING" id="1836467.BTR34_02415"/>